<dbReference type="PROSITE" id="PS01124">
    <property type="entry name" value="HTH_ARAC_FAMILY_2"/>
    <property type="match status" value="1"/>
</dbReference>
<dbReference type="Pfam" id="PF12833">
    <property type="entry name" value="HTH_18"/>
    <property type="match status" value="1"/>
</dbReference>
<dbReference type="PANTHER" id="PTHR11019">
    <property type="entry name" value="HTH-TYPE TRANSCRIPTIONAL REGULATOR NIMR"/>
    <property type="match status" value="1"/>
</dbReference>
<dbReference type="Proteomes" id="UP001498935">
    <property type="component" value="Unassembled WGS sequence"/>
</dbReference>
<keyword evidence="4" id="KW-1185">Reference proteome</keyword>
<evidence type="ECO:0000259" key="2">
    <source>
        <dbReference type="PROSITE" id="PS01124"/>
    </source>
</evidence>
<feature type="domain" description="HTH araC/xylS-type" evidence="2">
    <location>
        <begin position="183"/>
        <end position="272"/>
    </location>
</feature>
<evidence type="ECO:0000313" key="3">
    <source>
        <dbReference type="EMBL" id="GAA5339996.1"/>
    </source>
</evidence>
<name>A0ABP9U510_9MICO</name>
<feature type="region of interest" description="Disordered" evidence="1">
    <location>
        <begin position="1"/>
        <end position="47"/>
    </location>
</feature>
<dbReference type="PANTHER" id="PTHR11019:SF159">
    <property type="entry name" value="TRANSCRIPTIONAL REGULATOR-RELATED"/>
    <property type="match status" value="1"/>
</dbReference>
<reference evidence="3 4" key="1">
    <citation type="submission" date="2024-02" db="EMBL/GenBank/DDBJ databases">
        <title>Characterization of antibiotic resistant novel bacterial strains and their environmental applications.</title>
        <authorList>
            <person name="Manzoor S."/>
            <person name="Abbas S."/>
            <person name="Arshad M."/>
            <person name="Li W.J."/>
            <person name="Ahmed I."/>
        </authorList>
    </citation>
    <scope>NUCLEOTIDE SEQUENCE [LARGE SCALE GENOMIC DNA]</scope>
    <source>
        <strain evidence="3 4">KACC 15558</strain>
    </source>
</reference>
<dbReference type="SUPFAM" id="SSF51182">
    <property type="entry name" value="RmlC-like cupins"/>
    <property type="match status" value="1"/>
</dbReference>
<dbReference type="InterPro" id="IPR011051">
    <property type="entry name" value="RmlC_Cupin_sf"/>
</dbReference>
<accession>A0ABP9U510</accession>
<dbReference type="InterPro" id="IPR018060">
    <property type="entry name" value="HTH_AraC"/>
</dbReference>
<gene>
    <name evidence="3" type="ORF">KACC15558_10360</name>
</gene>
<evidence type="ECO:0000256" key="1">
    <source>
        <dbReference type="SAM" id="MobiDB-lite"/>
    </source>
</evidence>
<proteinExistence type="predicted"/>
<comment type="caution">
    <text evidence="3">The sequence shown here is derived from an EMBL/GenBank/DDBJ whole genome shotgun (WGS) entry which is preliminary data.</text>
</comment>
<evidence type="ECO:0000313" key="4">
    <source>
        <dbReference type="Proteomes" id="UP001498935"/>
    </source>
</evidence>
<feature type="compositionally biased region" description="Basic and acidic residues" evidence="1">
    <location>
        <begin position="1"/>
        <end position="10"/>
    </location>
</feature>
<dbReference type="Gene3D" id="1.10.10.60">
    <property type="entry name" value="Homeodomain-like"/>
    <property type="match status" value="1"/>
</dbReference>
<protein>
    <recommendedName>
        <fullName evidence="2">HTH araC/xylS-type domain-containing protein</fullName>
    </recommendedName>
</protein>
<sequence length="290" mass="31625">MGTSDADRLTRIGNEAQPNQTFGPDDDKGDMTLRPARQTPLWAPSSGSPVSFTGHDFHTHDHPLLVHVVSGSVVIDIARRGDHPDQRIVADAGTGVWLGTGVEHAVAENRDSILIGPRLSPGTQPPNGCLRISRFPELHDLTLRILAASPRSAEDKHVFRVRLDALLNGLVEQTFALPQPSHRTVAEIVESPLALVLPLGEVARAHALSPRHIERLFRADLGLRFVEWRTRARLNRALAHIRAGATLRSAARAVGYASADGLIKAAQRRTGLDREVLVADFVGALEAWHR</sequence>
<dbReference type="SMART" id="SM00342">
    <property type="entry name" value="HTH_ARAC"/>
    <property type="match status" value="1"/>
</dbReference>
<dbReference type="EMBL" id="BAABNP010000003">
    <property type="protein sequence ID" value="GAA5339996.1"/>
    <property type="molecule type" value="Genomic_DNA"/>
</dbReference>
<organism evidence="3 4">
    <name type="scientific">Brevibacterium ammoniilyticum</name>
    <dbReference type="NCBI Taxonomy" id="1046555"/>
    <lineage>
        <taxon>Bacteria</taxon>
        <taxon>Bacillati</taxon>
        <taxon>Actinomycetota</taxon>
        <taxon>Actinomycetes</taxon>
        <taxon>Micrococcales</taxon>
        <taxon>Brevibacteriaceae</taxon>
        <taxon>Brevibacterium</taxon>
    </lineage>
</organism>